<dbReference type="InterPro" id="IPR013324">
    <property type="entry name" value="RNA_pol_sigma_r3/r4-like"/>
</dbReference>
<keyword evidence="3" id="KW-0731">Sigma factor</keyword>
<evidence type="ECO:0000259" key="6">
    <source>
        <dbReference type="Pfam" id="PF07638"/>
    </source>
</evidence>
<dbReference type="GO" id="GO:0003677">
    <property type="term" value="F:DNA binding"/>
    <property type="evidence" value="ECO:0007669"/>
    <property type="project" value="UniProtKB-KW"/>
</dbReference>
<gene>
    <name evidence="7" type="ORF">Enr13x_75430</name>
</gene>
<evidence type="ECO:0000256" key="5">
    <source>
        <dbReference type="ARBA" id="ARBA00023163"/>
    </source>
</evidence>
<keyword evidence="2" id="KW-0805">Transcription regulation</keyword>
<comment type="similarity">
    <text evidence="1">Belongs to the sigma-70 factor family. ECF subfamily.</text>
</comment>
<dbReference type="InterPro" id="IPR036388">
    <property type="entry name" value="WH-like_DNA-bd_sf"/>
</dbReference>
<dbReference type="RefSeq" id="WP_145391722.1">
    <property type="nucleotide sequence ID" value="NZ_CP037423.1"/>
</dbReference>
<evidence type="ECO:0000313" key="7">
    <source>
        <dbReference type="EMBL" id="QDV47632.1"/>
    </source>
</evidence>
<dbReference type="InterPro" id="IPR013325">
    <property type="entry name" value="RNA_pol_sigma_r2"/>
</dbReference>
<dbReference type="Pfam" id="PF07638">
    <property type="entry name" value="Sigma70_ECF"/>
    <property type="match status" value="1"/>
</dbReference>
<dbReference type="PANTHER" id="PTHR43133:SF8">
    <property type="entry name" value="RNA POLYMERASE SIGMA FACTOR HI_1459-RELATED"/>
    <property type="match status" value="1"/>
</dbReference>
<dbReference type="GO" id="GO:0016987">
    <property type="term" value="F:sigma factor activity"/>
    <property type="evidence" value="ECO:0007669"/>
    <property type="project" value="UniProtKB-KW"/>
</dbReference>
<reference evidence="7 8" key="1">
    <citation type="submission" date="2019-03" db="EMBL/GenBank/DDBJ databases">
        <title>Deep-cultivation of Planctomycetes and their phenomic and genomic characterization uncovers novel biology.</title>
        <authorList>
            <person name="Wiegand S."/>
            <person name="Jogler M."/>
            <person name="Boedeker C."/>
            <person name="Pinto D."/>
            <person name="Vollmers J."/>
            <person name="Rivas-Marin E."/>
            <person name="Kohn T."/>
            <person name="Peeters S.H."/>
            <person name="Heuer A."/>
            <person name="Rast P."/>
            <person name="Oberbeckmann S."/>
            <person name="Bunk B."/>
            <person name="Jeske O."/>
            <person name="Meyerdierks A."/>
            <person name="Storesund J.E."/>
            <person name="Kallscheuer N."/>
            <person name="Luecker S."/>
            <person name="Lage O.M."/>
            <person name="Pohl T."/>
            <person name="Merkel B.J."/>
            <person name="Hornburger P."/>
            <person name="Mueller R.-W."/>
            <person name="Bruemmer F."/>
            <person name="Labrenz M."/>
            <person name="Spormann A.M."/>
            <person name="Op den Camp H."/>
            <person name="Overmann J."/>
            <person name="Amann R."/>
            <person name="Jetten M.S.M."/>
            <person name="Mascher T."/>
            <person name="Medema M.H."/>
            <person name="Devos D.P."/>
            <person name="Kaster A.-K."/>
            <person name="Ovreas L."/>
            <person name="Rohde M."/>
            <person name="Galperin M.Y."/>
            <person name="Jogler C."/>
        </authorList>
    </citation>
    <scope>NUCLEOTIDE SEQUENCE [LARGE SCALE GENOMIC DNA]</scope>
    <source>
        <strain evidence="7 8">Enr13</strain>
    </source>
</reference>
<evidence type="ECO:0000313" key="8">
    <source>
        <dbReference type="Proteomes" id="UP000319004"/>
    </source>
</evidence>
<dbReference type="PANTHER" id="PTHR43133">
    <property type="entry name" value="RNA POLYMERASE ECF-TYPE SIGMA FACTO"/>
    <property type="match status" value="1"/>
</dbReference>
<proteinExistence type="inferred from homology"/>
<dbReference type="KEGG" id="snep:Enr13x_75430"/>
<dbReference type="EMBL" id="CP037423">
    <property type="protein sequence ID" value="QDV47632.1"/>
    <property type="molecule type" value="Genomic_DNA"/>
</dbReference>
<dbReference type="Gene3D" id="1.10.1740.10">
    <property type="match status" value="1"/>
</dbReference>
<evidence type="ECO:0000256" key="3">
    <source>
        <dbReference type="ARBA" id="ARBA00023082"/>
    </source>
</evidence>
<dbReference type="InterPro" id="IPR053812">
    <property type="entry name" value="HTH_Sigma70_ECF-like"/>
</dbReference>
<feature type="domain" description="RNA polymerase sigma-70 ECF-like HTH" evidence="6">
    <location>
        <begin position="6"/>
        <end position="198"/>
    </location>
</feature>
<protein>
    <submittedName>
        <fullName evidence="7">RNA polymerase sigma factor RpoE</fullName>
    </submittedName>
</protein>
<dbReference type="Proteomes" id="UP000319004">
    <property type="component" value="Chromosome"/>
</dbReference>
<sequence length="202" mass="23158">MSDDKTVSRWIDQVKDGDSIAAAELWQHYYDRLVRNVRNHLRGQNRGVADEEDVVVSVFESFYRAAEQGRYPEMSDRADLWRLLLKMSARKVIDKRRRERRQRRGGGERTFSLAAGSDGEDALIEVIGDEPTPDMVLTMTESVESLLSHLGDGQLREIAIGKMEGFSNAELATRLSCSERTIERRLHLIRETCQQELMDADE</sequence>
<name>A0A518I3E7_9BACT</name>
<dbReference type="InterPro" id="IPR039425">
    <property type="entry name" value="RNA_pol_sigma-70-like"/>
</dbReference>
<dbReference type="AlphaFoldDB" id="A0A518I3E7"/>
<dbReference type="GO" id="GO:0006352">
    <property type="term" value="P:DNA-templated transcription initiation"/>
    <property type="evidence" value="ECO:0007669"/>
    <property type="project" value="InterPro"/>
</dbReference>
<dbReference type="SUPFAM" id="SSF88946">
    <property type="entry name" value="Sigma2 domain of RNA polymerase sigma factors"/>
    <property type="match status" value="1"/>
</dbReference>
<organism evidence="7 8">
    <name type="scientific">Stieleria neptunia</name>
    <dbReference type="NCBI Taxonomy" id="2527979"/>
    <lineage>
        <taxon>Bacteria</taxon>
        <taxon>Pseudomonadati</taxon>
        <taxon>Planctomycetota</taxon>
        <taxon>Planctomycetia</taxon>
        <taxon>Pirellulales</taxon>
        <taxon>Pirellulaceae</taxon>
        <taxon>Stieleria</taxon>
    </lineage>
</organism>
<evidence type="ECO:0000256" key="2">
    <source>
        <dbReference type="ARBA" id="ARBA00023015"/>
    </source>
</evidence>
<keyword evidence="5" id="KW-0804">Transcription</keyword>
<evidence type="ECO:0000256" key="4">
    <source>
        <dbReference type="ARBA" id="ARBA00023125"/>
    </source>
</evidence>
<dbReference type="OrthoDB" id="291381at2"/>
<dbReference type="Gene3D" id="1.10.10.10">
    <property type="entry name" value="Winged helix-like DNA-binding domain superfamily/Winged helix DNA-binding domain"/>
    <property type="match status" value="1"/>
</dbReference>
<evidence type="ECO:0000256" key="1">
    <source>
        <dbReference type="ARBA" id="ARBA00010641"/>
    </source>
</evidence>
<keyword evidence="4" id="KW-0238">DNA-binding</keyword>
<dbReference type="SUPFAM" id="SSF88659">
    <property type="entry name" value="Sigma3 and sigma4 domains of RNA polymerase sigma factors"/>
    <property type="match status" value="1"/>
</dbReference>
<accession>A0A518I3E7</accession>
<keyword evidence="8" id="KW-1185">Reference proteome</keyword>